<evidence type="ECO:0000256" key="4">
    <source>
        <dbReference type="RuleBase" id="RU363090"/>
    </source>
</evidence>
<protein>
    <recommendedName>
        <fullName evidence="4">Kinase</fullName>
        <ecNumber evidence="4">2.7.-.-</ecNumber>
    </recommendedName>
</protein>
<evidence type="ECO:0000256" key="3">
    <source>
        <dbReference type="ARBA" id="ARBA00022777"/>
    </source>
</evidence>
<sequence>MMGNRDVLNPDSLVKYNMAVAGHDGTMCDDTGGLFIKPCTQKEIDFYKAANCEHRAFANIMPTFMGDLRLLDASLDAQIPASANMEVKQQLAHLAQEMQTADAPKDTETWVPNGSRKIPTDKAVVLENASHGFVRPNILDAKLGRQLWSADAPAQKRRRFDAISAATTHHAHGFRIAGMRVWRGGADADDASALDAEGYRIYDKDYGRLHVHDGNLTAALRRFIFNPVAGIDDELGRFVAEAFLRDLRQVQRVLEAEESRMYSSSLLFVFEGDGAALREAIRRTSSMPSSSRSSECGAAEVVADADDDVVPLVAGMPGNSKVAAAARAVRSNSRVDSGIAIDDDGEMMLQMTDDEEEEEEEELAPVYSLKLIDFAHAEFVPGQGPDENTLLGVRSLIRIFEELARPPQHDETKAET</sequence>
<dbReference type="AlphaFoldDB" id="A0AAD9HWW4"/>
<dbReference type="InterPro" id="IPR005522">
    <property type="entry name" value="IPK"/>
</dbReference>
<dbReference type="Pfam" id="PF03770">
    <property type="entry name" value="IPK"/>
    <property type="match status" value="1"/>
</dbReference>
<dbReference type="GO" id="GO:0008440">
    <property type="term" value="F:inositol-1,4,5-trisphosphate 3-kinase activity"/>
    <property type="evidence" value="ECO:0007669"/>
    <property type="project" value="TreeGrafter"/>
</dbReference>
<dbReference type="GO" id="GO:0000824">
    <property type="term" value="F:inositol-1,4,5,6-tetrakisphosphate 3-kinase activity"/>
    <property type="evidence" value="ECO:0007669"/>
    <property type="project" value="TreeGrafter"/>
</dbReference>
<dbReference type="PANTHER" id="PTHR12400">
    <property type="entry name" value="INOSITOL POLYPHOSPHATE KINASE"/>
    <property type="match status" value="1"/>
</dbReference>
<dbReference type="PANTHER" id="PTHR12400:SF103">
    <property type="entry name" value="INOSITOL POLYPHOSPHATE MULTIKINASE"/>
    <property type="match status" value="1"/>
</dbReference>
<dbReference type="GO" id="GO:0005634">
    <property type="term" value="C:nucleus"/>
    <property type="evidence" value="ECO:0007669"/>
    <property type="project" value="TreeGrafter"/>
</dbReference>
<comment type="similarity">
    <text evidence="1 4">Belongs to the inositol phosphokinase (IPK) family.</text>
</comment>
<organism evidence="5 6">
    <name type="scientific">Phyllachora maydis</name>
    <dbReference type="NCBI Taxonomy" id="1825666"/>
    <lineage>
        <taxon>Eukaryota</taxon>
        <taxon>Fungi</taxon>
        <taxon>Dikarya</taxon>
        <taxon>Ascomycota</taxon>
        <taxon>Pezizomycotina</taxon>
        <taxon>Sordariomycetes</taxon>
        <taxon>Sordariomycetidae</taxon>
        <taxon>Phyllachorales</taxon>
        <taxon>Phyllachoraceae</taxon>
        <taxon>Phyllachora</taxon>
    </lineage>
</organism>
<name>A0AAD9HWW4_9PEZI</name>
<dbReference type="GO" id="GO:0046854">
    <property type="term" value="P:phosphatidylinositol phosphate biosynthetic process"/>
    <property type="evidence" value="ECO:0007669"/>
    <property type="project" value="TreeGrafter"/>
</dbReference>
<dbReference type="Gene3D" id="3.30.470.160">
    <property type="entry name" value="Inositol polyphosphate kinase"/>
    <property type="match status" value="1"/>
</dbReference>
<keyword evidence="2 4" id="KW-0808">Transferase</keyword>
<reference evidence="5" key="1">
    <citation type="journal article" date="2023" name="Mol. Plant Microbe Interact.">
        <title>Elucidating the Obligate Nature and Biological Capacity of an Invasive Fungal Corn Pathogen.</title>
        <authorList>
            <person name="MacCready J.S."/>
            <person name="Roggenkamp E.M."/>
            <person name="Gdanetz K."/>
            <person name="Chilvers M.I."/>
        </authorList>
    </citation>
    <scope>NUCLEOTIDE SEQUENCE</scope>
    <source>
        <strain evidence="5">PM02</strain>
    </source>
</reference>
<dbReference type="EC" id="2.7.-.-" evidence="4"/>
<dbReference type="SUPFAM" id="SSF56104">
    <property type="entry name" value="SAICAR synthase-like"/>
    <property type="match status" value="1"/>
</dbReference>
<evidence type="ECO:0000313" key="6">
    <source>
        <dbReference type="Proteomes" id="UP001217918"/>
    </source>
</evidence>
<evidence type="ECO:0000313" key="5">
    <source>
        <dbReference type="EMBL" id="KAK2067039.1"/>
    </source>
</evidence>
<gene>
    <name evidence="5" type="ORF">P8C59_000808</name>
</gene>
<accession>A0AAD9HWW4</accession>
<evidence type="ECO:0000256" key="2">
    <source>
        <dbReference type="ARBA" id="ARBA00022679"/>
    </source>
</evidence>
<dbReference type="EMBL" id="JAQQPM010000001">
    <property type="protein sequence ID" value="KAK2067039.1"/>
    <property type="molecule type" value="Genomic_DNA"/>
</dbReference>
<dbReference type="Proteomes" id="UP001217918">
    <property type="component" value="Unassembled WGS sequence"/>
</dbReference>
<keyword evidence="6" id="KW-1185">Reference proteome</keyword>
<dbReference type="GO" id="GO:0032958">
    <property type="term" value="P:inositol phosphate biosynthetic process"/>
    <property type="evidence" value="ECO:0007669"/>
    <property type="project" value="InterPro"/>
</dbReference>
<evidence type="ECO:0000256" key="1">
    <source>
        <dbReference type="ARBA" id="ARBA00007374"/>
    </source>
</evidence>
<dbReference type="InterPro" id="IPR038286">
    <property type="entry name" value="IPK_sf"/>
</dbReference>
<proteinExistence type="inferred from homology"/>
<dbReference type="GO" id="GO:0005737">
    <property type="term" value="C:cytoplasm"/>
    <property type="evidence" value="ECO:0007669"/>
    <property type="project" value="TreeGrafter"/>
</dbReference>
<comment type="caution">
    <text evidence="5">The sequence shown here is derived from an EMBL/GenBank/DDBJ whole genome shotgun (WGS) entry which is preliminary data.</text>
</comment>
<keyword evidence="3 4" id="KW-0418">Kinase</keyword>